<keyword evidence="2" id="KW-0812">Transmembrane</keyword>
<feature type="compositionally biased region" description="Low complexity" evidence="1">
    <location>
        <begin position="383"/>
        <end position="398"/>
    </location>
</feature>
<feature type="compositionally biased region" description="Low complexity" evidence="1">
    <location>
        <begin position="288"/>
        <end position="298"/>
    </location>
</feature>
<protein>
    <submittedName>
        <fullName evidence="3">Putative fimbrial associated protein</fullName>
    </submittedName>
</protein>
<reference evidence="3" key="1">
    <citation type="submission" date="1997-01" db="EMBL/GenBank/DDBJ databases">
        <title>Additional fimbrial-associated genes are involved in the synthesis and function of Actinomyces naeslundii T14V type 1 fimbriae.</title>
        <authorList>
            <person name="Yeung M."/>
        </authorList>
    </citation>
    <scope>NUCLEOTIDE SEQUENCE</scope>
    <source>
        <strain evidence="3">T14V</strain>
    </source>
</reference>
<evidence type="ECO:0000256" key="2">
    <source>
        <dbReference type="SAM" id="Phobius"/>
    </source>
</evidence>
<organism evidence="3">
    <name type="scientific">Actinomyces naeslundii</name>
    <dbReference type="NCBI Taxonomy" id="1655"/>
    <lineage>
        <taxon>Bacteria</taxon>
        <taxon>Bacillati</taxon>
        <taxon>Actinomycetota</taxon>
        <taxon>Actinomycetes</taxon>
        <taxon>Actinomycetales</taxon>
        <taxon>Actinomycetaceae</taxon>
        <taxon>Actinomyces</taxon>
    </lineage>
</organism>
<keyword evidence="2" id="KW-1133">Transmembrane helix</keyword>
<sequence length="408" mass="44041">MSQSSRRPQCGREGLLRRFFAVVGSLAVVLVTMVSLPWTAPPADASTSDLTIPLGDTSVQISYVRTVDTVDRVYDTVNGAGYNSYPWEWAYSRACTRYTPGYNNYWTDYVHGSSGQYAAVGYGRKVDEGPCPTYYQGEPGDVQTSLGFQPSNTTSVKAGNVFLVGRMRHVNSPIYSDDSAVTNPSQAKGTTYYGSFNINTAQTIQVDFPWTEFDTINTCTGKLDSNGKLIIGDYGTDQQSVRTQYAYDRNGRVGRYDGSTYTYMYKNGSLAWFNGSMTQDFTDKNGRTCATSSTSSPTAPTPPGRTPTPASSTSSSCGDSSTTETTSSAAPIWRRRRPPSWRTASSPVSGRLLRLPLRLDRAGAPGDLRQGRQGGLIGSRIVTIPPSTTSMSSPEGPSAPRTGGPPSP</sequence>
<dbReference type="EMBL" id="U85708">
    <property type="protein sequence ID" value="AAB57672.1"/>
    <property type="molecule type" value="Genomic_DNA"/>
</dbReference>
<feature type="compositionally biased region" description="Low complexity" evidence="1">
    <location>
        <begin position="307"/>
        <end position="332"/>
    </location>
</feature>
<accession>O05993</accession>
<feature type="transmembrane region" description="Helical" evidence="2">
    <location>
        <begin position="20"/>
        <end position="40"/>
    </location>
</feature>
<keyword evidence="2" id="KW-0472">Membrane</keyword>
<feature type="region of interest" description="Disordered" evidence="1">
    <location>
        <begin position="284"/>
        <end position="347"/>
    </location>
</feature>
<feature type="region of interest" description="Disordered" evidence="1">
    <location>
        <begin position="362"/>
        <end position="408"/>
    </location>
</feature>
<evidence type="ECO:0000256" key="1">
    <source>
        <dbReference type="SAM" id="MobiDB-lite"/>
    </source>
</evidence>
<dbReference type="AlphaFoldDB" id="O05993"/>
<proteinExistence type="predicted"/>
<name>O05993_ACTNA</name>
<evidence type="ECO:0000313" key="3">
    <source>
        <dbReference type="EMBL" id="AAB57672.1"/>
    </source>
</evidence>